<comment type="similarity">
    <text evidence="2">Belongs to the major facilitator superfamily. TCR/Tet family.</text>
</comment>
<feature type="transmembrane region" description="Helical" evidence="6">
    <location>
        <begin position="461"/>
        <end position="478"/>
    </location>
</feature>
<dbReference type="GO" id="GO:0016705">
    <property type="term" value="F:oxidoreductase activity, acting on paired donors, with incorporation or reduction of molecular oxygen"/>
    <property type="evidence" value="ECO:0007669"/>
    <property type="project" value="InterPro"/>
</dbReference>
<feature type="transmembrane region" description="Helical" evidence="6">
    <location>
        <begin position="60"/>
        <end position="79"/>
    </location>
</feature>
<evidence type="ECO:0000313" key="10">
    <source>
        <dbReference type="Proteomes" id="UP001251528"/>
    </source>
</evidence>
<dbReference type="Pfam" id="PF00067">
    <property type="entry name" value="p450"/>
    <property type="match status" value="1"/>
</dbReference>
<comment type="caution">
    <text evidence="9">The sequence shown here is derived from an EMBL/GenBank/DDBJ whole genome shotgun (WGS) entry which is preliminary data.</text>
</comment>
<dbReference type="InterPro" id="IPR011701">
    <property type="entry name" value="MFS"/>
</dbReference>
<dbReference type="GO" id="GO:0020037">
    <property type="term" value="F:heme binding"/>
    <property type="evidence" value="ECO:0007669"/>
    <property type="project" value="InterPro"/>
</dbReference>
<evidence type="ECO:0000256" key="7">
    <source>
        <dbReference type="SAM" id="SignalP"/>
    </source>
</evidence>
<dbReference type="Proteomes" id="UP001251528">
    <property type="component" value="Unassembled WGS sequence"/>
</dbReference>
<keyword evidence="5 6" id="KW-0472">Membrane</keyword>
<feature type="domain" description="Major facilitator superfamily (MFS) profile" evidence="8">
    <location>
        <begin position="1"/>
        <end position="483"/>
    </location>
</feature>
<feature type="transmembrane region" description="Helical" evidence="6">
    <location>
        <begin position="382"/>
        <end position="405"/>
    </location>
</feature>
<dbReference type="EMBL" id="JASWJB010000134">
    <property type="protein sequence ID" value="KAK2595366.1"/>
    <property type="molecule type" value="Genomic_DNA"/>
</dbReference>
<name>A0AAJ0CLP9_9HYPO</name>
<keyword evidence="7" id="KW-0732">Signal</keyword>
<evidence type="ECO:0000313" key="9">
    <source>
        <dbReference type="EMBL" id="KAK2595366.1"/>
    </source>
</evidence>
<feature type="chain" id="PRO_5042588391" description="Major facilitator superfamily (MFS) profile domain-containing protein" evidence="7">
    <location>
        <begin position="22"/>
        <end position="889"/>
    </location>
</feature>
<feature type="signal peptide" evidence="7">
    <location>
        <begin position="1"/>
        <end position="21"/>
    </location>
</feature>
<dbReference type="InterPro" id="IPR001128">
    <property type="entry name" value="Cyt_P450"/>
</dbReference>
<dbReference type="InterPro" id="IPR036396">
    <property type="entry name" value="Cyt_P450_sf"/>
</dbReference>
<dbReference type="Gene3D" id="1.20.1720.10">
    <property type="entry name" value="Multidrug resistance protein D"/>
    <property type="match status" value="1"/>
</dbReference>
<dbReference type="PROSITE" id="PS50850">
    <property type="entry name" value="MFS"/>
    <property type="match status" value="1"/>
</dbReference>
<evidence type="ECO:0000256" key="4">
    <source>
        <dbReference type="ARBA" id="ARBA00022989"/>
    </source>
</evidence>
<dbReference type="GO" id="GO:0005506">
    <property type="term" value="F:iron ion binding"/>
    <property type="evidence" value="ECO:0007669"/>
    <property type="project" value="InterPro"/>
</dbReference>
<dbReference type="AlphaFoldDB" id="A0AAJ0CLP9"/>
<dbReference type="GO" id="GO:0022857">
    <property type="term" value="F:transmembrane transporter activity"/>
    <property type="evidence" value="ECO:0007669"/>
    <property type="project" value="InterPro"/>
</dbReference>
<evidence type="ECO:0000256" key="2">
    <source>
        <dbReference type="ARBA" id="ARBA00007520"/>
    </source>
</evidence>
<keyword evidence="10" id="KW-1185">Reference proteome</keyword>
<feature type="transmembrane region" description="Helical" evidence="6">
    <location>
        <begin position="177"/>
        <end position="200"/>
    </location>
</feature>
<dbReference type="PANTHER" id="PTHR23501">
    <property type="entry name" value="MAJOR FACILITATOR SUPERFAMILY"/>
    <property type="match status" value="1"/>
</dbReference>
<proteinExistence type="inferred from homology"/>
<evidence type="ECO:0000256" key="6">
    <source>
        <dbReference type="SAM" id="Phobius"/>
    </source>
</evidence>
<dbReference type="InterPro" id="IPR020846">
    <property type="entry name" value="MFS_dom"/>
</dbReference>
<dbReference type="Pfam" id="PF07690">
    <property type="entry name" value="MFS_1"/>
    <property type="match status" value="1"/>
</dbReference>
<feature type="transmembrane region" description="Helical" evidence="6">
    <location>
        <begin position="85"/>
        <end position="106"/>
    </location>
</feature>
<dbReference type="GO" id="GO:0004497">
    <property type="term" value="F:monooxygenase activity"/>
    <property type="evidence" value="ECO:0007669"/>
    <property type="project" value="InterPro"/>
</dbReference>
<evidence type="ECO:0000256" key="3">
    <source>
        <dbReference type="ARBA" id="ARBA00022692"/>
    </source>
</evidence>
<gene>
    <name evidence="9" type="ORF">QQS21_006902</name>
</gene>
<dbReference type="PANTHER" id="PTHR23501:SF102">
    <property type="entry name" value="DRUG TRANSPORTER, PUTATIVE (AFU_ORTHOLOGUE AFUA_3G08530)-RELATED"/>
    <property type="match status" value="1"/>
</dbReference>
<keyword evidence="4 6" id="KW-1133">Transmembrane helix</keyword>
<organism evidence="9 10">
    <name type="scientific">Conoideocrella luteorostrata</name>
    <dbReference type="NCBI Taxonomy" id="1105319"/>
    <lineage>
        <taxon>Eukaryota</taxon>
        <taxon>Fungi</taxon>
        <taxon>Dikarya</taxon>
        <taxon>Ascomycota</taxon>
        <taxon>Pezizomycotina</taxon>
        <taxon>Sordariomycetes</taxon>
        <taxon>Hypocreomycetidae</taxon>
        <taxon>Hypocreales</taxon>
        <taxon>Clavicipitaceae</taxon>
        <taxon>Conoideocrella</taxon>
    </lineage>
</organism>
<feature type="transmembrane region" description="Helical" evidence="6">
    <location>
        <begin position="255"/>
        <end position="279"/>
    </location>
</feature>
<feature type="transmembrane region" description="Helical" evidence="6">
    <location>
        <begin position="28"/>
        <end position="48"/>
    </location>
</feature>
<evidence type="ECO:0000256" key="5">
    <source>
        <dbReference type="ARBA" id="ARBA00023136"/>
    </source>
</evidence>
<feature type="transmembrane region" description="Helical" evidence="6">
    <location>
        <begin position="319"/>
        <end position="337"/>
    </location>
</feature>
<feature type="transmembrane region" description="Helical" evidence="6">
    <location>
        <begin position="291"/>
        <end position="312"/>
    </location>
</feature>
<dbReference type="Gene3D" id="1.20.1250.20">
    <property type="entry name" value="MFS general substrate transporter like domains"/>
    <property type="match status" value="1"/>
</dbReference>
<dbReference type="Gene3D" id="1.10.630.10">
    <property type="entry name" value="Cytochrome P450"/>
    <property type="match status" value="1"/>
</dbReference>
<dbReference type="InterPro" id="IPR036259">
    <property type="entry name" value="MFS_trans_sf"/>
</dbReference>
<protein>
    <recommendedName>
        <fullName evidence="8">Major facilitator superfamily (MFS) profile domain-containing protein</fullName>
    </recommendedName>
</protein>
<dbReference type="CDD" id="cd17502">
    <property type="entry name" value="MFS_Azr1_MDR_like"/>
    <property type="match status" value="1"/>
</dbReference>
<comment type="subcellular location">
    <subcellularLocation>
        <location evidence="1">Membrane</location>
        <topology evidence="1">Multi-pass membrane protein</topology>
    </subcellularLocation>
</comment>
<dbReference type="SUPFAM" id="SSF48264">
    <property type="entry name" value="Cytochrome P450"/>
    <property type="match status" value="1"/>
</dbReference>
<evidence type="ECO:0000259" key="8">
    <source>
        <dbReference type="PROSITE" id="PS50850"/>
    </source>
</evidence>
<dbReference type="FunFam" id="1.20.1720.10:FF:000014">
    <property type="entry name" value="MFS drug transporter, putative"/>
    <property type="match status" value="1"/>
</dbReference>
<feature type="transmembrane region" description="Helical" evidence="6">
    <location>
        <begin position="118"/>
        <end position="140"/>
    </location>
</feature>
<dbReference type="GO" id="GO:0005886">
    <property type="term" value="C:plasma membrane"/>
    <property type="evidence" value="ECO:0007669"/>
    <property type="project" value="TreeGrafter"/>
</dbReference>
<reference evidence="9" key="1">
    <citation type="submission" date="2023-06" db="EMBL/GenBank/DDBJ databases">
        <title>Conoideocrella luteorostrata (Hypocreales: Clavicipitaceae), a potential biocontrol fungus for elongate hemlock scale in United States Christmas tree production areas.</title>
        <authorList>
            <person name="Barrett H."/>
            <person name="Lovett B."/>
            <person name="Macias A.M."/>
            <person name="Stajich J.E."/>
            <person name="Kasson M.T."/>
        </authorList>
    </citation>
    <scope>NUCLEOTIDE SEQUENCE</scope>
    <source>
        <strain evidence="9">ARSEF 14590</strain>
    </source>
</reference>
<feature type="transmembrane region" description="Helical" evidence="6">
    <location>
        <begin position="152"/>
        <end position="170"/>
    </location>
</feature>
<evidence type="ECO:0000256" key="1">
    <source>
        <dbReference type="ARBA" id="ARBA00004141"/>
    </source>
</evidence>
<sequence length="889" mass="96289">MAVFLVALDITIITTALPAIAEHLDSPSAFTWISSSYMLSTAASTLLWGKLSDVFGRKPALLLSNALFFVGSLVAALSISMSMLIVGRVIQGIGGGGLIALTNICVGDLFSPRSRGAFYGIISGVWAVANSLGPIIGGAFTSKLSWRWCFWINLPFDGLAFGLLIFFLDLKTPKTPFIAGIMSIDWLGALLSVGATLMFLFGLEYGGVTFPWSSATVVCLIVFGCLTFVLFILCEMHVAQNPIMPMRLVTNAPNLAALAACAIHGFVFISASFYIPFFLQATHGYSALKSGVFLLPTSISLSLVSVGTGLFIKKTGNYTVPMLVGFLFMTLGWGLFIDWTASSGTAKLIVYQIIAGFGIGGNIQAPMIALQAGSSPNDLATATALYGLVRNLATAISIVVGGVAYQNELVKKSHGNAALSSIASANGEAGAGTSVGIVQSLHGSARASAEMAISDSLRSAWIMYTVIAAVGIVTWVFIHGKPLSSEHKVVETGLEAEQKRREQSESQLWRDRHLPPYVHLHEKYGDVVRLSPLKLSFFQPEAIKDIYGSKGLETKSDFHLAHQQIDKDVAYPTLFASVDPEWHHRVRRCVSSAYSMTSMIQYEQWADETIGVLIEQLTKRFADKTEADGTLDLPKWMHFFTDDAITCVTYGARIRHMEAGEDVGGMLAFGEKDSVYAILIGQVQSIEYLGQTNPLWLWLQRRGLFAPKTPLSVEFASKQQQQRRILRQNKDGQSDTGVSTLTDKFLAAESKYPNVVGGREALALGLSLVAAGSDTTAISISAFFYYMLRSKGYARLVAEIDQAYECSKGRTLSFAEAQKLPYLTACINETFRMHPATPSFPERVVPAQGHTVCGEFLSPGTVVGVSAWVLHRNVAIFSPDAHFYISNGT</sequence>
<dbReference type="SUPFAM" id="SSF103473">
    <property type="entry name" value="MFS general substrate transporter"/>
    <property type="match status" value="1"/>
</dbReference>
<feature type="transmembrane region" description="Helical" evidence="6">
    <location>
        <begin position="212"/>
        <end position="234"/>
    </location>
</feature>
<accession>A0AAJ0CLP9</accession>
<keyword evidence="3 6" id="KW-0812">Transmembrane</keyword>